<comment type="caution">
    <text evidence="4">The sequence shown here is derived from an EMBL/GenBank/DDBJ whole genome shotgun (WGS) entry which is preliminary data.</text>
</comment>
<evidence type="ECO:0000313" key="5">
    <source>
        <dbReference type="Proteomes" id="UP000275267"/>
    </source>
</evidence>
<evidence type="ECO:0000259" key="3">
    <source>
        <dbReference type="SMART" id="SM00645"/>
    </source>
</evidence>
<sequence length="188" mass="18864">MPPGQVLAASEAVARQLINSTRAGAGLVAEGGGGNGSYFAMRSCWAFAAVASIESLYKLRTGRLVSLSEHELVDCDHTPPDSGCAGGSPASAMWWVDLNGGLTTAWEYPYESRGSAGAAGSASPPPSRNRAGARRGAAAGHGDHQRSHLPALQGRGALGLSGPSTPGPTTPSRWSGTVPTPAAAGTGS</sequence>
<protein>
    <submittedName>
        <fullName evidence="4">Ervatamin-B-like</fullName>
    </submittedName>
</protein>
<feature type="compositionally biased region" description="Low complexity" evidence="2">
    <location>
        <begin position="113"/>
        <end position="140"/>
    </location>
</feature>
<dbReference type="Gene3D" id="3.90.70.10">
    <property type="entry name" value="Cysteine proteinases"/>
    <property type="match status" value="1"/>
</dbReference>
<dbReference type="InterPro" id="IPR000668">
    <property type="entry name" value="Peptidase_C1A_C"/>
</dbReference>
<dbReference type="Pfam" id="PF00112">
    <property type="entry name" value="Peptidase_C1"/>
    <property type="match status" value="1"/>
</dbReference>
<dbReference type="InterPro" id="IPR038765">
    <property type="entry name" value="Papain-like_cys_pep_sf"/>
</dbReference>
<gene>
    <name evidence="4" type="ORF">C2845_PM04G31430</name>
</gene>
<feature type="region of interest" description="Disordered" evidence="2">
    <location>
        <begin position="113"/>
        <end position="188"/>
    </location>
</feature>
<organism evidence="4 5">
    <name type="scientific">Panicum miliaceum</name>
    <name type="common">Proso millet</name>
    <name type="synonym">Broomcorn millet</name>
    <dbReference type="NCBI Taxonomy" id="4540"/>
    <lineage>
        <taxon>Eukaryota</taxon>
        <taxon>Viridiplantae</taxon>
        <taxon>Streptophyta</taxon>
        <taxon>Embryophyta</taxon>
        <taxon>Tracheophyta</taxon>
        <taxon>Spermatophyta</taxon>
        <taxon>Magnoliopsida</taxon>
        <taxon>Liliopsida</taxon>
        <taxon>Poales</taxon>
        <taxon>Poaceae</taxon>
        <taxon>PACMAD clade</taxon>
        <taxon>Panicoideae</taxon>
        <taxon>Panicodae</taxon>
        <taxon>Paniceae</taxon>
        <taxon>Panicinae</taxon>
        <taxon>Panicum</taxon>
        <taxon>Panicum sect. Panicum</taxon>
    </lineage>
</organism>
<comment type="similarity">
    <text evidence="1">Belongs to the peptidase C1 family.</text>
</comment>
<dbReference type="InterPro" id="IPR013128">
    <property type="entry name" value="Peptidase_C1A"/>
</dbReference>
<evidence type="ECO:0000313" key="4">
    <source>
        <dbReference type="EMBL" id="RLM87497.1"/>
    </source>
</evidence>
<reference evidence="5" key="1">
    <citation type="journal article" date="2019" name="Nat. Commun.">
        <title>The genome of broomcorn millet.</title>
        <authorList>
            <person name="Zou C."/>
            <person name="Miki D."/>
            <person name="Li D."/>
            <person name="Tang Q."/>
            <person name="Xiao L."/>
            <person name="Rajput S."/>
            <person name="Deng P."/>
            <person name="Jia W."/>
            <person name="Huang R."/>
            <person name="Zhang M."/>
            <person name="Sun Y."/>
            <person name="Hu J."/>
            <person name="Fu X."/>
            <person name="Schnable P.S."/>
            <person name="Li F."/>
            <person name="Zhang H."/>
            <person name="Feng B."/>
            <person name="Zhu X."/>
            <person name="Liu R."/>
            <person name="Schnable J.C."/>
            <person name="Zhu J.-K."/>
            <person name="Zhang H."/>
        </authorList>
    </citation>
    <scope>NUCLEOTIDE SEQUENCE [LARGE SCALE GENOMIC DNA]</scope>
</reference>
<dbReference type="EMBL" id="PQIB02000011">
    <property type="protein sequence ID" value="RLM87497.1"/>
    <property type="molecule type" value="Genomic_DNA"/>
</dbReference>
<name>A0A3L6QUH0_PANMI</name>
<dbReference type="PANTHER" id="PTHR12411">
    <property type="entry name" value="CYSTEINE PROTEASE FAMILY C1-RELATED"/>
    <property type="match status" value="1"/>
</dbReference>
<dbReference type="SUPFAM" id="SSF54001">
    <property type="entry name" value="Cysteine proteinases"/>
    <property type="match status" value="1"/>
</dbReference>
<dbReference type="Proteomes" id="UP000275267">
    <property type="component" value="Unassembled WGS sequence"/>
</dbReference>
<evidence type="ECO:0000256" key="2">
    <source>
        <dbReference type="SAM" id="MobiDB-lite"/>
    </source>
</evidence>
<accession>A0A3L6QUH0</accession>
<dbReference type="SMART" id="SM00645">
    <property type="entry name" value="Pept_C1"/>
    <property type="match status" value="1"/>
</dbReference>
<evidence type="ECO:0000256" key="1">
    <source>
        <dbReference type="ARBA" id="ARBA00008455"/>
    </source>
</evidence>
<dbReference type="GO" id="GO:0006508">
    <property type="term" value="P:proteolysis"/>
    <property type="evidence" value="ECO:0007669"/>
    <property type="project" value="InterPro"/>
</dbReference>
<dbReference type="GO" id="GO:0008234">
    <property type="term" value="F:cysteine-type peptidase activity"/>
    <property type="evidence" value="ECO:0007669"/>
    <property type="project" value="InterPro"/>
</dbReference>
<dbReference type="OrthoDB" id="785633at2759"/>
<dbReference type="AlphaFoldDB" id="A0A3L6QUH0"/>
<proteinExistence type="inferred from homology"/>
<feature type="domain" description="Peptidase C1A papain C-terminal" evidence="3">
    <location>
        <begin position="35"/>
        <end position="186"/>
    </location>
</feature>
<dbReference type="STRING" id="4540.A0A3L6QUH0"/>
<keyword evidence="5" id="KW-1185">Reference proteome</keyword>